<feature type="transmembrane region" description="Helical" evidence="1">
    <location>
        <begin position="296"/>
        <end position="319"/>
    </location>
</feature>
<reference evidence="2 4" key="1">
    <citation type="submission" date="2020-06" db="EMBL/GenBank/DDBJ databases">
        <title>Anoxygenic phototrophic Chloroflexota member uses a Type I reaction center.</title>
        <authorList>
            <person name="Tsuji J.M."/>
            <person name="Shaw N.A."/>
            <person name="Nagashima S."/>
            <person name="Venkiteswaran J."/>
            <person name="Schiff S.L."/>
            <person name="Hanada S."/>
            <person name="Tank M."/>
            <person name="Neufeld J.D."/>
        </authorList>
    </citation>
    <scope>NUCLEOTIDE SEQUENCE [LARGE SCALE GENOMIC DNA]</scope>
    <source>
        <strain evidence="2">L227-S17</strain>
    </source>
</reference>
<keyword evidence="5" id="KW-1185">Reference proteome</keyword>
<feature type="transmembrane region" description="Helical" evidence="1">
    <location>
        <begin position="413"/>
        <end position="433"/>
    </location>
</feature>
<proteinExistence type="predicted"/>
<evidence type="ECO:0000313" key="4">
    <source>
        <dbReference type="Proteomes" id="UP000521676"/>
    </source>
</evidence>
<evidence type="ECO:0000313" key="3">
    <source>
        <dbReference type="EMBL" id="WJW66479.1"/>
    </source>
</evidence>
<dbReference type="InterPro" id="IPR052384">
    <property type="entry name" value="TMTC_O-mannosyltransferase"/>
</dbReference>
<dbReference type="EMBL" id="CP128399">
    <property type="protein sequence ID" value="WJW66479.1"/>
    <property type="molecule type" value="Genomic_DNA"/>
</dbReference>
<dbReference type="AlphaFoldDB" id="A0A8T7LYY0"/>
<feature type="transmembrane region" description="Helical" evidence="1">
    <location>
        <begin position="24"/>
        <end position="46"/>
    </location>
</feature>
<dbReference type="RefSeq" id="WP_341468366.1">
    <property type="nucleotide sequence ID" value="NZ_CP128399.1"/>
</dbReference>
<reference evidence="3" key="2">
    <citation type="journal article" date="2024" name="Nature">
        <title>Anoxygenic phototroph of the Chloroflexota uses a type I reaction centre.</title>
        <authorList>
            <person name="Tsuji J.M."/>
            <person name="Shaw N.A."/>
            <person name="Nagashima S."/>
            <person name="Venkiteswaran J.J."/>
            <person name="Schiff S.L."/>
            <person name="Watanabe T."/>
            <person name="Fukui M."/>
            <person name="Hanada S."/>
            <person name="Tank M."/>
            <person name="Neufeld J.D."/>
        </authorList>
    </citation>
    <scope>NUCLEOTIDE SEQUENCE</scope>
    <source>
        <strain evidence="3">L227-S17</strain>
    </source>
</reference>
<dbReference type="PANTHER" id="PTHR44216:SF3">
    <property type="entry name" value="PROTEIN O-MANNOSYL-TRANSFERASE TMTC2"/>
    <property type="match status" value="1"/>
</dbReference>
<dbReference type="EMBL" id="JACATZ010000001">
    <property type="protein sequence ID" value="NWJ44590.1"/>
    <property type="molecule type" value="Genomic_DNA"/>
</dbReference>
<feature type="transmembrane region" description="Helical" evidence="1">
    <location>
        <begin position="137"/>
        <end position="159"/>
    </location>
</feature>
<name>A0A8T7LYY0_9CHLR</name>
<evidence type="ECO:0000313" key="5">
    <source>
        <dbReference type="Proteomes" id="UP001431572"/>
    </source>
</evidence>
<keyword evidence="1" id="KW-0812">Transmembrane</keyword>
<accession>A0A8T7LYY0</accession>
<organism evidence="2 4">
    <name type="scientific">Candidatus Chlorohelix allophototropha</name>
    <dbReference type="NCBI Taxonomy" id="3003348"/>
    <lineage>
        <taxon>Bacteria</taxon>
        <taxon>Bacillati</taxon>
        <taxon>Chloroflexota</taxon>
        <taxon>Chloroflexia</taxon>
        <taxon>Candidatus Chloroheliales</taxon>
        <taxon>Candidatus Chloroheliaceae</taxon>
        <taxon>Candidatus Chlorohelix</taxon>
    </lineage>
</organism>
<feature type="transmembrane region" description="Helical" evidence="1">
    <location>
        <begin position="445"/>
        <end position="463"/>
    </location>
</feature>
<gene>
    <name evidence="2" type="ORF">HXX08_01810</name>
    <name evidence="3" type="ORF">OZ401_002282</name>
</gene>
<feature type="transmembrane region" description="Helical" evidence="1">
    <location>
        <begin position="210"/>
        <end position="230"/>
    </location>
</feature>
<evidence type="ECO:0000313" key="2">
    <source>
        <dbReference type="EMBL" id="NWJ44590.1"/>
    </source>
</evidence>
<dbReference type="GO" id="GO:0035269">
    <property type="term" value="P:protein O-linked glycosylation via mannose"/>
    <property type="evidence" value="ECO:0007669"/>
    <property type="project" value="TreeGrafter"/>
</dbReference>
<protein>
    <recommendedName>
        <fullName evidence="6">Glycosyltransferase RgtA/B/C/D-like domain-containing protein</fullName>
    </recommendedName>
</protein>
<dbReference type="Proteomes" id="UP000521676">
    <property type="component" value="Unassembled WGS sequence"/>
</dbReference>
<dbReference type="Proteomes" id="UP001431572">
    <property type="component" value="Chromosome 1"/>
</dbReference>
<feature type="transmembrane region" description="Helical" evidence="1">
    <location>
        <begin position="388"/>
        <end position="407"/>
    </location>
</feature>
<feature type="transmembrane region" description="Helical" evidence="1">
    <location>
        <begin position="242"/>
        <end position="264"/>
    </location>
</feature>
<sequence>MSTTSQDNFQNRAQIIPATLNHRFSTLSIIIWLLLTVFSAVLLYSITRRVTFLADDYIFLGQLTFTHPTFADNLSWFGRDWGIGAQFYRPLVRLGYYFQFLIFQDNPTGWHLVSVALHAANAALVCLIGWLISKRTVVGGVAGLIFALQPIHSEPIAWISGQGDLLATFFALGSLICWIKYRQHPKHALKWYIATSSLFVFGLFSKEAAIAIPLGLLAYDFVTGGLDLFWQHNKFSRAALQRLIIAYIPVLSIFLAYLILRIVLFKGLGGYGGEAGQKLDFGLLVSNYTNWLITPFQFSGTTGLVLVGLIIAFTALSAVQEWERFRLQHGLSLDTEPTRPTKAALPAENDELDDPNFPIFPQIQLTPKPVEAPVIPKFPSPPYYTMRTAGFGFLWIILFLLSVLFTLPAERFTYLPSIGFALFTGAIIAPYFANTQSKTRTFMELGFWLRVIAIIALLGSYGATSSARIQQWLDAGNTSRQILNLTKEVIPSVTNYVHIVSEGVPDSNGGALIFRTGYPDAIRLLYKNRTIDVEKVDKLPILQDRLKNSIFLEYKGENRLINHTEIVDAMLKRNEALKQSKSFLSWSFELSVSGNAVSGNWFDLNNTGSLVSQDTGLSVNASRGVLLQSPDFTLAAAQVGSLDITMKVASKGRAYQGQVTWLTNSSPDTASKTTVFFDIIADGQFHTYHISPEVARNFGYAEQVARIRLSLPDGLEDVIIKKIEQFQLPFDYQTLQK</sequence>
<feature type="transmembrane region" description="Helical" evidence="1">
    <location>
        <begin position="110"/>
        <end position="130"/>
    </location>
</feature>
<keyword evidence="1" id="KW-1133">Transmembrane helix</keyword>
<evidence type="ECO:0008006" key="6">
    <source>
        <dbReference type="Google" id="ProtNLM"/>
    </source>
</evidence>
<keyword evidence="1" id="KW-0472">Membrane</keyword>
<evidence type="ECO:0000256" key="1">
    <source>
        <dbReference type="SAM" id="Phobius"/>
    </source>
</evidence>
<dbReference type="GO" id="GO:0000030">
    <property type="term" value="F:mannosyltransferase activity"/>
    <property type="evidence" value="ECO:0007669"/>
    <property type="project" value="TreeGrafter"/>
</dbReference>
<dbReference type="PANTHER" id="PTHR44216">
    <property type="entry name" value="PROTEIN O-MANNOSYL-TRANSFERASE TMTC2"/>
    <property type="match status" value="1"/>
</dbReference>